<dbReference type="InterPro" id="IPR001155">
    <property type="entry name" value="OxRdtase_FMN_N"/>
</dbReference>
<dbReference type="SUPFAM" id="SSF51395">
    <property type="entry name" value="FMN-linked oxidoreductases"/>
    <property type="match status" value="1"/>
</dbReference>
<proteinExistence type="predicted"/>
<dbReference type="CDD" id="cd02803">
    <property type="entry name" value="OYE_like_FMN_family"/>
    <property type="match status" value="1"/>
</dbReference>
<name>A0A1X1D746_9GAMM</name>
<dbReference type="InterPro" id="IPR051799">
    <property type="entry name" value="NADH_flavin_oxidoreductase"/>
</dbReference>
<feature type="domain" description="NADH:flavin oxidoreductase/NADH oxidase N-terminal" evidence="3">
    <location>
        <begin position="3"/>
        <end position="316"/>
    </location>
</feature>
<dbReference type="GO" id="GO:0010181">
    <property type="term" value="F:FMN binding"/>
    <property type="evidence" value="ECO:0007669"/>
    <property type="project" value="InterPro"/>
</dbReference>
<dbReference type="Gene3D" id="3.20.20.70">
    <property type="entry name" value="Aldolase class I"/>
    <property type="match status" value="1"/>
</dbReference>
<dbReference type="PANTHER" id="PTHR43656">
    <property type="entry name" value="BINDING OXIDOREDUCTASE, PUTATIVE (AFU_ORTHOLOGUE AFUA_2G08260)-RELATED"/>
    <property type="match status" value="1"/>
</dbReference>
<dbReference type="GO" id="GO:0016491">
    <property type="term" value="F:oxidoreductase activity"/>
    <property type="evidence" value="ECO:0007669"/>
    <property type="project" value="UniProtKB-KW"/>
</dbReference>
<accession>A0A1X1D746</accession>
<evidence type="ECO:0000259" key="3">
    <source>
        <dbReference type="Pfam" id="PF00724"/>
    </source>
</evidence>
<reference evidence="4 5" key="1">
    <citation type="journal article" date="2017" name="Antonie Van Leeuwenhoek">
        <title>Phylogenomic resolution of the bacterial genus Pantoea and its relationship with Erwinia and Tatumella.</title>
        <authorList>
            <person name="Palmer M."/>
            <person name="Steenkamp E.T."/>
            <person name="Coetzee M.P."/>
            <person name="Chan W.Y."/>
            <person name="van Zyl E."/>
            <person name="De Maayer P."/>
            <person name="Coutinho T.A."/>
            <person name="Blom J."/>
            <person name="Smits T.H."/>
            <person name="Duffy B."/>
            <person name="Venter S.N."/>
        </authorList>
    </citation>
    <scope>NUCLEOTIDE SEQUENCE [LARGE SCALE GENOMIC DNA]</scope>
    <source>
        <strain evidence="4 5">LMG 26277</strain>
    </source>
</reference>
<evidence type="ECO:0000256" key="1">
    <source>
        <dbReference type="ARBA" id="ARBA00022630"/>
    </source>
</evidence>
<keyword evidence="5" id="KW-1185">Reference proteome</keyword>
<dbReference type="AlphaFoldDB" id="A0A1X1D746"/>
<gene>
    <name evidence="4" type="ORF">HA48_14420</name>
</gene>
<organism evidence="4 5">
    <name type="scientific">Pantoea wallisii</name>
    <dbReference type="NCBI Taxonomy" id="1076551"/>
    <lineage>
        <taxon>Bacteria</taxon>
        <taxon>Pseudomonadati</taxon>
        <taxon>Pseudomonadota</taxon>
        <taxon>Gammaproteobacteria</taxon>
        <taxon>Enterobacterales</taxon>
        <taxon>Erwiniaceae</taxon>
        <taxon>Pantoea</taxon>
    </lineage>
</organism>
<dbReference type="PANTHER" id="PTHR43656:SF2">
    <property type="entry name" value="BINDING OXIDOREDUCTASE, PUTATIVE (AFU_ORTHOLOGUE AFUA_2G08260)-RELATED"/>
    <property type="match status" value="1"/>
</dbReference>
<dbReference type="EMBL" id="MLFS01000041">
    <property type="protein sequence ID" value="ORM72466.1"/>
    <property type="molecule type" value="Genomic_DNA"/>
</dbReference>
<keyword evidence="1" id="KW-0285">Flavoprotein</keyword>
<keyword evidence="2" id="KW-0560">Oxidoreductase</keyword>
<evidence type="ECO:0000313" key="5">
    <source>
        <dbReference type="Proteomes" id="UP000193104"/>
    </source>
</evidence>
<evidence type="ECO:0000313" key="4">
    <source>
        <dbReference type="EMBL" id="ORM72466.1"/>
    </source>
</evidence>
<comment type="caution">
    <text evidence="4">The sequence shown here is derived from an EMBL/GenBank/DDBJ whole genome shotgun (WGS) entry which is preliminary data.</text>
</comment>
<dbReference type="Pfam" id="PF00724">
    <property type="entry name" value="Oxidored_FMN"/>
    <property type="match status" value="1"/>
</dbReference>
<dbReference type="InterPro" id="IPR013785">
    <property type="entry name" value="Aldolase_TIM"/>
</dbReference>
<sequence length="354" mass="39178">MLTPLTLPRGPELANRLLLAPLTNQQSHPDGTATEDDFRWIESCARNGYSMVMTCAANVQANGKAFKGQLGIWNDAQLPGLTRMADIIRRHGSVSSVQLHHGGMRAGFNLPGYAVGPSANPAYASRGLTQAEVRQLRDDFITAALRAQRAGFDGAEVHAAFGWILSQFLSHTLNQRQDSYGGSTENRARLIFEIIDGIREACRPDFQIGLRLSLERYGMRFEDILYVAQRALREGKIDYLDLAPWDISKVMEEGEFAGQRAIDVFARLPRGEVRLGASGKIMSAARARQVLDAGLDFVMIGRAAILQNDFPHQVLQNPDYITPPLPVSAAYLTQQGLSPDFINYMRNWDGFVAE</sequence>
<protein>
    <submittedName>
        <fullName evidence="4">NADH:flavin oxidoreductase</fullName>
    </submittedName>
</protein>
<evidence type="ECO:0000256" key="2">
    <source>
        <dbReference type="ARBA" id="ARBA00023002"/>
    </source>
</evidence>
<dbReference type="Proteomes" id="UP000193104">
    <property type="component" value="Unassembled WGS sequence"/>
</dbReference>
<dbReference type="STRING" id="1076551.HA48_14420"/>